<dbReference type="AlphaFoldDB" id="A0A544QPM7"/>
<accession>A0A544QPM7</accession>
<evidence type="ECO:0000256" key="1">
    <source>
        <dbReference type="SAM" id="MobiDB-lite"/>
    </source>
</evidence>
<dbReference type="Gene3D" id="3.30.750.24">
    <property type="entry name" value="STAS domain"/>
    <property type="match status" value="1"/>
</dbReference>
<evidence type="ECO:0000313" key="3">
    <source>
        <dbReference type="EMBL" id="TQQ81408.1"/>
    </source>
</evidence>
<dbReference type="InterPro" id="IPR002645">
    <property type="entry name" value="STAS_dom"/>
</dbReference>
<reference evidence="3 4" key="1">
    <citation type="submission" date="2019-02" db="EMBL/GenBank/DDBJ databases">
        <title>Halonotius sp. a new haloqrchaeon isolated from saline water.</title>
        <authorList>
            <person name="Duran-Viseras A."/>
            <person name="Sanchez-Porro C."/>
            <person name="Ventosa A."/>
        </authorList>
    </citation>
    <scope>NUCLEOTIDE SEQUENCE [LARGE SCALE GENOMIC DNA]</scope>
    <source>
        <strain evidence="3 4">F9-27</strain>
    </source>
</reference>
<sequence>MTASESAAVTQVYDVLIAAFPGRPTDQAVDNLQQEVLNQMNETDPRGVILDISEVTTLDSFFARVISETAGMVELMGGRAIVVGMRPSVAITAAELGFGLDSVDTARSTDHALLMLGVTVEDADDVAAESESEAATTHDDGDRSGSALSPGGGR</sequence>
<organism evidence="3 4">
    <name type="scientific">Halonotius roseus</name>
    <dbReference type="NCBI Taxonomy" id="2511997"/>
    <lineage>
        <taxon>Archaea</taxon>
        <taxon>Methanobacteriati</taxon>
        <taxon>Methanobacteriota</taxon>
        <taxon>Stenosarchaea group</taxon>
        <taxon>Halobacteria</taxon>
        <taxon>Halobacteriales</taxon>
        <taxon>Haloferacaceae</taxon>
        <taxon>Halonotius</taxon>
    </lineage>
</organism>
<keyword evidence="4" id="KW-1185">Reference proteome</keyword>
<dbReference type="OrthoDB" id="341541at2157"/>
<dbReference type="PROSITE" id="PS50801">
    <property type="entry name" value="STAS"/>
    <property type="match status" value="1"/>
</dbReference>
<protein>
    <submittedName>
        <fullName evidence="3">STAS domain-containing protein</fullName>
    </submittedName>
</protein>
<dbReference type="PANTHER" id="PTHR33745">
    <property type="entry name" value="RSBT ANTAGONIST PROTEIN RSBS-RELATED"/>
    <property type="match status" value="1"/>
</dbReference>
<dbReference type="PANTHER" id="PTHR33745:SF1">
    <property type="entry name" value="RSBT ANTAGONIST PROTEIN RSBS"/>
    <property type="match status" value="1"/>
</dbReference>
<gene>
    <name evidence="3" type="ORF">EWF95_00220</name>
</gene>
<evidence type="ECO:0000259" key="2">
    <source>
        <dbReference type="PROSITE" id="PS50801"/>
    </source>
</evidence>
<dbReference type="InterPro" id="IPR036513">
    <property type="entry name" value="STAS_dom_sf"/>
</dbReference>
<dbReference type="CDD" id="cd07041">
    <property type="entry name" value="STAS_RsbR_RsbS_like"/>
    <property type="match status" value="1"/>
</dbReference>
<feature type="region of interest" description="Disordered" evidence="1">
    <location>
        <begin position="125"/>
        <end position="154"/>
    </location>
</feature>
<dbReference type="SUPFAM" id="SSF52091">
    <property type="entry name" value="SpoIIaa-like"/>
    <property type="match status" value="1"/>
</dbReference>
<comment type="caution">
    <text evidence="3">The sequence shown here is derived from an EMBL/GenBank/DDBJ whole genome shotgun (WGS) entry which is preliminary data.</text>
</comment>
<proteinExistence type="predicted"/>
<dbReference type="Proteomes" id="UP000315385">
    <property type="component" value="Unassembled WGS sequence"/>
</dbReference>
<dbReference type="EMBL" id="SESI01000001">
    <property type="protein sequence ID" value="TQQ81408.1"/>
    <property type="molecule type" value="Genomic_DNA"/>
</dbReference>
<name>A0A544QPM7_9EURY</name>
<evidence type="ECO:0000313" key="4">
    <source>
        <dbReference type="Proteomes" id="UP000315385"/>
    </source>
</evidence>
<feature type="domain" description="STAS" evidence="2">
    <location>
        <begin position="5"/>
        <end position="116"/>
    </location>
</feature>
<dbReference type="RefSeq" id="WP_142441981.1">
    <property type="nucleotide sequence ID" value="NZ_SESI01000001.1"/>
</dbReference>
<dbReference type="Pfam" id="PF01740">
    <property type="entry name" value="STAS"/>
    <property type="match status" value="1"/>
</dbReference>
<dbReference type="InterPro" id="IPR051932">
    <property type="entry name" value="Bact_StressResp_Reg"/>
</dbReference>